<dbReference type="Gene3D" id="3.40.50.300">
    <property type="entry name" value="P-loop containing nucleotide triphosphate hydrolases"/>
    <property type="match status" value="1"/>
</dbReference>
<dbReference type="KEGG" id="aaxa:NCTC10138_00581"/>
<dbReference type="InterPro" id="IPR036185">
    <property type="entry name" value="DNA_heli_DnaB-like_N_sf"/>
</dbReference>
<dbReference type="GO" id="GO:0006269">
    <property type="term" value="P:DNA replication, synthesis of primer"/>
    <property type="evidence" value="ECO:0007669"/>
    <property type="project" value="UniProtKB-UniRule"/>
</dbReference>
<keyword evidence="2 12" id="KW-0639">Primosome</keyword>
<evidence type="ECO:0000256" key="11">
    <source>
        <dbReference type="NCBIfam" id="TIGR00665"/>
    </source>
</evidence>
<comment type="function">
    <text evidence="12">The main replicative DNA helicase, it participates in initiation and elongation during chromosome replication. Travels ahead of the DNA replisome, separating dsDNA into templates for DNA synthesis. A processive ATP-dependent 5'-3' DNA helicase it has DNA-dependent ATPase activity.</text>
</comment>
<evidence type="ECO:0000256" key="10">
    <source>
        <dbReference type="ARBA" id="ARBA00048954"/>
    </source>
</evidence>
<dbReference type="STRING" id="1278311.GCA_000428705_01157"/>
<dbReference type="GO" id="GO:0005524">
    <property type="term" value="F:ATP binding"/>
    <property type="evidence" value="ECO:0007669"/>
    <property type="project" value="UniProtKB-UniRule"/>
</dbReference>
<evidence type="ECO:0000256" key="6">
    <source>
        <dbReference type="ARBA" id="ARBA00022806"/>
    </source>
</evidence>
<keyword evidence="6 12" id="KW-0347">Helicase</keyword>
<dbReference type="EC" id="5.6.2.3" evidence="11 12"/>
<dbReference type="InterPro" id="IPR007692">
    <property type="entry name" value="DNA_helicase_DnaB"/>
</dbReference>
<dbReference type="GO" id="GO:0043139">
    <property type="term" value="F:5'-3' DNA helicase activity"/>
    <property type="evidence" value="ECO:0007669"/>
    <property type="project" value="UniProtKB-EC"/>
</dbReference>
<dbReference type="InterPro" id="IPR007693">
    <property type="entry name" value="DNA_helicase_DnaB-like_N"/>
</dbReference>
<keyword evidence="7 12" id="KW-0067">ATP-binding</keyword>
<dbReference type="GO" id="GO:0005829">
    <property type="term" value="C:cytosol"/>
    <property type="evidence" value="ECO:0007669"/>
    <property type="project" value="TreeGrafter"/>
</dbReference>
<dbReference type="GO" id="GO:0003677">
    <property type="term" value="F:DNA binding"/>
    <property type="evidence" value="ECO:0007669"/>
    <property type="project" value="UniProtKB-UniRule"/>
</dbReference>
<evidence type="ECO:0000256" key="12">
    <source>
        <dbReference type="RuleBase" id="RU362085"/>
    </source>
</evidence>
<comment type="catalytic activity">
    <reaction evidence="10 12">
        <text>ATP + H2O = ADP + phosphate + H(+)</text>
        <dbReference type="Rhea" id="RHEA:13065"/>
        <dbReference type="ChEBI" id="CHEBI:15377"/>
        <dbReference type="ChEBI" id="CHEBI:15378"/>
        <dbReference type="ChEBI" id="CHEBI:30616"/>
        <dbReference type="ChEBI" id="CHEBI:43474"/>
        <dbReference type="ChEBI" id="CHEBI:456216"/>
        <dbReference type="EC" id="5.6.2.3"/>
    </reaction>
</comment>
<dbReference type="Proteomes" id="UP000289841">
    <property type="component" value="Chromosome"/>
</dbReference>
<sequence>MSKALPHHLVAEQSVLGSVFLDPKKIVHVIDKLTIEDFFDLKHQLIYQAMIQVNSDDLSIDYTSVMAKLEQAKNLGKAGGLEYLLELSDFVPSTTHLDSHIDLVIDGSLKRQVIDVSSNILKSGYEEDIDANEYIAKAEEQIFQIAQKRKTSEFSHIAKVIEEVREKIENNKNNKGGITGLKTGFTHLDRVTAGLQPEELLILAARPSMGKSAFALNLALNIAKRNRDSKAWVAIFSLEMSNDQLATRMLSSEADIDAGRLKSGNLDGKDWANLTAGKMVLENLNIVFDDSAAVSVSDIRAKCRKLSQEGKLDFVIIDYLQLIKGESKNGNRQEEVAKISRSLKQMARELKIPVLALSQLSRAVETRDDKRPVLADLRESGSIEQDADIVLFLFRQDYYERDPEKKTGDVDLGIAKNRQGQSGIDLHFKFDPAYSRFTTKEERDDDYTTRD</sequence>
<dbReference type="SUPFAM" id="SSF48024">
    <property type="entry name" value="N-terminal domain of DnaB helicase"/>
    <property type="match status" value="1"/>
</dbReference>
<keyword evidence="4 12" id="KW-0547">Nucleotide-binding</keyword>
<evidence type="ECO:0000256" key="1">
    <source>
        <dbReference type="ARBA" id="ARBA00008428"/>
    </source>
</evidence>
<evidence type="ECO:0000256" key="3">
    <source>
        <dbReference type="ARBA" id="ARBA00022705"/>
    </source>
</evidence>
<evidence type="ECO:0000259" key="13">
    <source>
        <dbReference type="PROSITE" id="PS51199"/>
    </source>
</evidence>
<comment type="similarity">
    <text evidence="1 12">Belongs to the helicase family. DnaB subfamily.</text>
</comment>
<dbReference type="InterPro" id="IPR007694">
    <property type="entry name" value="DNA_helicase_DnaB-like_C"/>
</dbReference>
<dbReference type="Gene3D" id="1.10.860.10">
    <property type="entry name" value="DNAb Helicase, Chain A"/>
    <property type="match status" value="1"/>
</dbReference>
<dbReference type="GO" id="GO:1990077">
    <property type="term" value="C:primosome complex"/>
    <property type="evidence" value="ECO:0007669"/>
    <property type="project" value="UniProtKB-UniRule"/>
</dbReference>
<evidence type="ECO:0000256" key="9">
    <source>
        <dbReference type="ARBA" id="ARBA00023235"/>
    </source>
</evidence>
<accession>A0A449BCR7</accession>
<proteinExistence type="inferred from homology"/>
<protein>
    <recommendedName>
        <fullName evidence="11 12">Replicative DNA helicase</fullName>
        <ecNumber evidence="11 12">5.6.2.3</ecNumber>
    </recommendedName>
</protein>
<evidence type="ECO:0000256" key="5">
    <source>
        <dbReference type="ARBA" id="ARBA00022801"/>
    </source>
</evidence>
<dbReference type="NCBIfam" id="TIGR00665">
    <property type="entry name" value="DnaB"/>
    <property type="match status" value="1"/>
</dbReference>
<dbReference type="AlphaFoldDB" id="A0A449BCR7"/>
<keyword evidence="15" id="KW-1185">Reference proteome</keyword>
<evidence type="ECO:0000256" key="7">
    <source>
        <dbReference type="ARBA" id="ARBA00022840"/>
    </source>
</evidence>
<reference evidence="14 15" key="1">
    <citation type="submission" date="2019-01" db="EMBL/GenBank/DDBJ databases">
        <authorList>
            <consortium name="Pathogen Informatics"/>
        </authorList>
    </citation>
    <scope>NUCLEOTIDE SEQUENCE [LARGE SCALE GENOMIC DNA]</scope>
    <source>
        <strain evidence="14 15">NCTC10138</strain>
    </source>
</reference>
<dbReference type="PANTHER" id="PTHR30153">
    <property type="entry name" value="REPLICATIVE DNA HELICASE DNAB"/>
    <property type="match status" value="1"/>
</dbReference>
<evidence type="ECO:0000313" key="14">
    <source>
        <dbReference type="EMBL" id="VEU80222.1"/>
    </source>
</evidence>
<dbReference type="Pfam" id="PF03796">
    <property type="entry name" value="DnaB_C"/>
    <property type="match status" value="1"/>
</dbReference>
<keyword evidence="9" id="KW-0413">Isomerase</keyword>
<dbReference type="EMBL" id="LR215048">
    <property type="protein sequence ID" value="VEU80222.1"/>
    <property type="molecule type" value="Genomic_DNA"/>
</dbReference>
<gene>
    <name evidence="14" type="primary">dnaB_1</name>
    <name evidence="14" type="ORF">NCTC10138_00581</name>
</gene>
<dbReference type="GO" id="GO:0016887">
    <property type="term" value="F:ATP hydrolysis activity"/>
    <property type="evidence" value="ECO:0007669"/>
    <property type="project" value="RHEA"/>
</dbReference>
<keyword evidence="8 12" id="KW-0238">DNA-binding</keyword>
<evidence type="ECO:0000256" key="4">
    <source>
        <dbReference type="ARBA" id="ARBA00022741"/>
    </source>
</evidence>
<dbReference type="PROSITE" id="PS51199">
    <property type="entry name" value="SF4_HELICASE"/>
    <property type="match status" value="1"/>
</dbReference>
<dbReference type="SUPFAM" id="SSF52540">
    <property type="entry name" value="P-loop containing nucleoside triphosphate hydrolases"/>
    <property type="match status" value="1"/>
</dbReference>
<evidence type="ECO:0000256" key="8">
    <source>
        <dbReference type="ARBA" id="ARBA00023125"/>
    </source>
</evidence>
<dbReference type="InterPro" id="IPR016136">
    <property type="entry name" value="DNA_helicase_N/primase_C"/>
</dbReference>
<keyword evidence="3 12" id="KW-0235">DNA replication</keyword>
<dbReference type="PANTHER" id="PTHR30153:SF2">
    <property type="entry name" value="REPLICATIVE DNA HELICASE"/>
    <property type="match status" value="1"/>
</dbReference>
<organism evidence="14 15">
    <name type="scientific">Haploplasma axanthum</name>
    <name type="common">Acholeplasma axanthum</name>
    <dbReference type="NCBI Taxonomy" id="29552"/>
    <lineage>
        <taxon>Bacteria</taxon>
        <taxon>Bacillati</taxon>
        <taxon>Mycoplasmatota</taxon>
        <taxon>Mollicutes</taxon>
        <taxon>Acholeplasmatales</taxon>
        <taxon>Acholeplasmataceae</taxon>
        <taxon>Haploplasma</taxon>
    </lineage>
</organism>
<feature type="domain" description="SF4 helicase" evidence="13">
    <location>
        <begin position="174"/>
        <end position="444"/>
    </location>
</feature>
<dbReference type="Pfam" id="PF00772">
    <property type="entry name" value="DnaB"/>
    <property type="match status" value="1"/>
</dbReference>
<dbReference type="OrthoDB" id="9773982at2"/>
<dbReference type="CDD" id="cd00984">
    <property type="entry name" value="DnaB_C"/>
    <property type="match status" value="1"/>
</dbReference>
<name>A0A449BCR7_HAPAX</name>
<evidence type="ECO:0000313" key="15">
    <source>
        <dbReference type="Proteomes" id="UP000289841"/>
    </source>
</evidence>
<dbReference type="InterPro" id="IPR027417">
    <property type="entry name" value="P-loop_NTPase"/>
</dbReference>
<evidence type="ECO:0000256" key="2">
    <source>
        <dbReference type="ARBA" id="ARBA00022515"/>
    </source>
</evidence>
<keyword evidence="5 12" id="KW-0378">Hydrolase</keyword>
<dbReference type="RefSeq" id="WP_035375765.1">
    <property type="nucleotide sequence ID" value="NZ_LR215048.1"/>
</dbReference>